<evidence type="ECO:0000313" key="1">
    <source>
        <dbReference type="EMBL" id="SIS20983.1"/>
    </source>
</evidence>
<keyword evidence="2" id="KW-1185">Reference proteome</keyword>
<dbReference type="Proteomes" id="UP000185936">
    <property type="component" value="Unassembled WGS sequence"/>
</dbReference>
<dbReference type="OrthoDB" id="331049at2157"/>
<dbReference type="AlphaFoldDB" id="A0A1N7H880"/>
<dbReference type="RefSeq" id="WP_076610915.1">
    <property type="nucleotide sequence ID" value="NZ_FTNR01000031.1"/>
</dbReference>
<accession>A0A1N7H880</accession>
<protein>
    <submittedName>
        <fullName evidence="1">Uncharacterized protein</fullName>
    </submittedName>
</protein>
<reference evidence="2" key="1">
    <citation type="submission" date="2017-01" db="EMBL/GenBank/DDBJ databases">
        <authorList>
            <person name="Varghese N."/>
            <person name="Submissions S."/>
        </authorList>
    </citation>
    <scope>NUCLEOTIDE SEQUENCE [LARGE SCALE GENOMIC DNA]</scope>
    <source>
        <strain evidence="2">type strain: HArc-</strain>
    </source>
</reference>
<gene>
    <name evidence="1" type="ORF">SAMN05421752_1313</name>
</gene>
<dbReference type="EMBL" id="FTNR01000031">
    <property type="protein sequence ID" value="SIS20983.1"/>
    <property type="molecule type" value="Genomic_DNA"/>
</dbReference>
<organism evidence="1 2">
    <name type="scientific">Natronorubrum thiooxidans</name>
    <dbReference type="NCBI Taxonomy" id="308853"/>
    <lineage>
        <taxon>Archaea</taxon>
        <taxon>Methanobacteriati</taxon>
        <taxon>Methanobacteriota</taxon>
        <taxon>Stenosarchaea group</taxon>
        <taxon>Halobacteria</taxon>
        <taxon>Halobacteriales</taxon>
        <taxon>Natrialbaceae</taxon>
        <taxon>Natronorubrum</taxon>
    </lineage>
</organism>
<proteinExistence type="predicted"/>
<evidence type="ECO:0000313" key="2">
    <source>
        <dbReference type="Proteomes" id="UP000185936"/>
    </source>
</evidence>
<name>A0A1N7H880_9EURY</name>
<dbReference type="STRING" id="308853.SAMN05421752_1313"/>
<sequence>MELSLYSLDIVAENPGTTLEEIAELAADHGIIDTDIPDILSEAVSNDDLLEFDGRYWVMRTGKYRFNRYDHPET</sequence>